<dbReference type="Pfam" id="PF01761">
    <property type="entry name" value="DHQ_synthase"/>
    <property type="match status" value="1"/>
</dbReference>
<evidence type="ECO:0000256" key="2">
    <source>
        <dbReference type="ARBA" id="ARBA00022723"/>
    </source>
</evidence>
<gene>
    <name evidence="8" type="ORF">HO173_012299</name>
</gene>
<dbReference type="PANTHER" id="PTHR43622:SF3">
    <property type="entry name" value="2-EPI-5-EPI-VALIOLONE SYNTHASE"/>
    <property type="match status" value="1"/>
</dbReference>
<keyword evidence="2" id="KW-0479">Metal-binding</keyword>
<evidence type="ECO:0000256" key="5">
    <source>
        <dbReference type="ARBA" id="ARBA00023239"/>
    </source>
</evidence>
<evidence type="ECO:0000313" key="8">
    <source>
        <dbReference type="EMBL" id="KAF6226795.1"/>
    </source>
</evidence>
<dbReference type="AlphaFoldDB" id="A0A8H6CNT1"/>
<sequence length="477" mass="52531">MSDFTASVVETKNGFHVDGYEKISYDFTFLDGVFNPENPQLAECYKRWGRVLAVTDLNVYNVYGEQIERYFEHYGLELKMHKTKIGEKAKTIPTFLSIVDSMTEFGIYRKEPVLVVGGGLVTDVAGFACAAYRRNTNFIRVPTTVIGLIDASVSIKVAVNYGNYKNRLGAYHAPVHTFLDFTFLRTLPTAQIRNGFAELIKISTCSHLDTFDLLDKYCEQLIDTGFGRTDGAPEEVRVAADKINKEGIYEMLKLETPNLHEIGLDRVIAYGHTWSPMHELVPETPLRHGHAISIDMAYSATLANSRKLISDAEHRRILNLFSRAGLSMDHPQFDEEILDKGTAAILKTRDGKLRAAVPNPIGSCTFLNDVDAEELNAALRRHKELMREYPRNGEGLEAFVDASDTGYTENNKSEVKAVEVAAAKAGSLNGNGAIHGGIVRNGHMNGTNGVKEKLANGSGAVDGLTNGINGYTNGSKA</sequence>
<dbReference type="InterPro" id="IPR035872">
    <property type="entry name" value="EEVS-like"/>
</dbReference>
<dbReference type="InterPro" id="IPR050071">
    <property type="entry name" value="Dehydroquinate_synthase"/>
</dbReference>
<evidence type="ECO:0000256" key="3">
    <source>
        <dbReference type="ARBA" id="ARBA00022741"/>
    </source>
</evidence>
<feature type="domain" description="3-dehydroquinate synthase C-terminal" evidence="7">
    <location>
        <begin position="195"/>
        <end position="335"/>
    </location>
</feature>
<dbReference type="OrthoDB" id="197068at2759"/>
<dbReference type="RefSeq" id="XP_037158946.1">
    <property type="nucleotide sequence ID" value="XM_037314171.1"/>
</dbReference>
<dbReference type="InterPro" id="IPR056179">
    <property type="entry name" value="DHQS_C"/>
</dbReference>
<dbReference type="GO" id="GO:0003856">
    <property type="term" value="F:3-dehydroquinate synthase activity"/>
    <property type="evidence" value="ECO:0007669"/>
    <property type="project" value="TreeGrafter"/>
</dbReference>
<evidence type="ECO:0000313" key="9">
    <source>
        <dbReference type="Proteomes" id="UP000578531"/>
    </source>
</evidence>
<reference evidence="8 9" key="1">
    <citation type="journal article" date="2020" name="Genomics">
        <title>Complete, high-quality genomes from long-read metagenomic sequencing of two wolf lichen thalli reveals enigmatic genome architecture.</title>
        <authorList>
            <person name="McKenzie S.K."/>
            <person name="Walston R.F."/>
            <person name="Allen J.L."/>
        </authorList>
    </citation>
    <scope>NUCLEOTIDE SEQUENCE [LARGE SCALE GENOMIC DNA]</scope>
    <source>
        <strain evidence="8">WasteWater2</strain>
    </source>
</reference>
<evidence type="ECO:0000259" key="6">
    <source>
        <dbReference type="Pfam" id="PF01761"/>
    </source>
</evidence>
<dbReference type="EMBL" id="JACCJC010000087">
    <property type="protein sequence ID" value="KAF6226795.1"/>
    <property type="molecule type" value="Genomic_DNA"/>
</dbReference>
<keyword evidence="3" id="KW-0547">Nucleotide-binding</keyword>
<keyword evidence="9" id="KW-1185">Reference proteome</keyword>
<dbReference type="FunFam" id="3.40.50.1970:FF:000018">
    <property type="entry name" value="Related to 2-epi-5-epi-valiolone synthase"/>
    <property type="match status" value="1"/>
</dbReference>
<dbReference type="GO" id="GO:0017000">
    <property type="term" value="P:antibiotic biosynthetic process"/>
    <property type="evidence" value="ECO:0007669"/>
    <property type="project" value="InterPro"/>
</dbReference>
<dbReference type="GO" id="GO:0046872">
    <property type="term" value="F:metal ion binding"/>
    <property type="evidence" value="ECO:0007669"/>
    <property type="project" value="UniProtKB-KW"/>
</dbReference>
<evidence type="ECO:0008006" key="10">
    <source>
        <dbReference type="Google" id="ProtNLM"/>
    </source>
</evidence>
<dbReference type="GeneID" id="59293935"/>
<proteinExistence type="predicted"/>
<dbReference type="FunFam" id="1.20.1090.10:FF:000015">
    <property type="entry name" value="3-dehydroquinate synthase protein"/>
    <property type="match status" value="1"/>
</dbReference>
<dbReference type="Gene3D" id="1.20.1090.10">
    <property type="entry name" value="Dehydroquinate synthase-like - alpha domain"/>
    <property type="match status" value="1"/>
</dbReference>
<dbReference type="Gene3D" id="3.40.50.1970">
    <property type="match status" value="1"/>
</dbReference>
<dbReference type="SUPFAM" id="SSF56796">
    <property type="entry name" value="Dehydroquinate synthase-like"/>
    <property type="match status" value="1"/>
</dbReference>
<evidence type="ECO:0000256" key="1">
    <source>
        <dbReference type="ARBA" id="ARBA00001911"/>
    </source>
</evidence>
<dbReference type="GO" id="GO:0000166">
    <property type="term" value="F:nucleotide binding"/>
    <property type="evidence" value="ECO:0007669"/>
    <property type="project" value="UniProtKB-KW"/>
</dbReference>
<dbReference type="Proteomes" id="UP000578531">
    <property type="component" value="Unassembled WGS sequence"/>
</dbReference>
<dbReference type="CDD" id="cd08199">
    <property type="entry name" value="EEVS"/>
    <property type="match status" value="1"/>
</dbReference>
<comment type="caution">
    <text evidence="8">The sequence shown here is derived from an EMBL/GenBank/DDBJ whole genome shotgun (WGS) entry which is preliminary data.</text>
</comment>
<evidence type="ECO:0000256" key="4">
    <source>
        <dbReference type="ARBA" id="ARBA00023027"/>
    </source>
</evidence>
<dbReference type="Pfam" id="PF24621">
    <property type="entry name" value="DHQS_C"/>
    <property type="match status" value="1"/>
</dbReference>
<keyword evidence="5" id="KW-0456">Lyase</keyword>
<feature type="domain" description="3-dehydroquinate synthase N-terminal" evidence="6">
    <location>
        <begin position="84"/>
        <end position="193"/>
    </location>
</feature>
<keyword evidence="4" id="KW-0520">NAD</keyword>
<evidence type="ECO:0000259" key="7">
    <source>
        <dbReference type="Pfam" id="PF24621"/>
    </source>
</evidence>
<accession>A0A8H6CNT1</accession>
<organism evidence="8 9">
    <name type="scientific">Letharia columbiana</name>
    <dbReference type="NCBI Taxonomy" id="112416"/>
    <lineage>
        <taxon>Eukaryota</taxon>
        <taxon>Fungi</taxon>
        <taxon>Dikarya</taxon>
        <taxon>Ascomycota</taxon>
        <taxon>Pezizomycotina</taxon>
        <taxon>Lecanoromycetes</taxon>
        <taxon>OSLEUM clade</taxon>
        <taxon>Lecanoromycetidae</taxon>
        <taxon>Lecanorales</taxon>
        <taxon>Lecanorineae</taxon>
        <taxon>Parmeliaceae</taxon>
        <taxon>Letharia</taxon>
    </lineage>
</organism>
<protein>
    <recommendedName>
        <fullName evidence="10">3-dehydroquinate synthase domain-containing protein</fullName>
    </recommendedName>
</protein>
<dbReference type="InterPro" id="IPR030960">
    <property type="entry name" value="DHQS/DOIS_N"/>
</dbReference>
<dbReference type="PANTHER" id="PTHR43622">
    <property type="entry name" value="3-DEHYDROQUINATE SYNTHASE"/>
    <property type="match status" value="1"/>
</dbReference>
<comment type="cofactor">
    <cofactor evidence="1">
        <name>NAD(+)</name>
        <dbReference type="ChEBI" id="CHEBI:57540"/>
    </cofactor>
</comment>
<name>A0A8H6CNT1_9LECA</name>